<gene>
    <name evidence="2" type="ORF">TASK_LOCUS3448</name>
</gene>
<dbReference type="WBParaSite" id="TASK_0000344701-mRNA-1">
    <property type="protein sequence ID" value="TASK_0000344701-mRNA-1"/>
    <property type="gene ID" value="TASK_0000344701"/>
</dbReference>
<keyword evidence="3" id="KW-1185">Reference proteome</keyword>
<dbReference type="OrthoDB" id="6253938at2759"/>
<feature type="compositionally biased region" description="Basic and acidic residues" evidence="1">
    <location>
        <begin position="173"/>
        <end position="195"/>
    </location>
</feature>
<accession>A0A0R3W155</accession>
<reference evidence="4" key="1">
    <citation type="submission" date="2017-02" db="UniProtKB">
        <authorList>
            <consortium name="WormBaseParasite"/>
        </authorList>
    </citation>
    <scope>IDENTIFICATION</scope>
</reference>
<evidence type="ECO:0000313" key="3">
    <source>
        <dbReference type="Proteomes" id="UP000282613"/>
    </source>
</evidence>
<sequence length="262" mass="29497">MPSFLKKTPEMEAEVDLVYRTSLPAPYSDVEVRHLLDKITSNTTVDPLMLQVTKKKVIFRKSTDKKPTAVLNRKDLEKFNQMSESDCIIMARKLKRRKQELLLIRFIEFNELERFRNLFNCYTANQTPKDSSLPPQQPAEEVSAIHCQAAGGLEMQTPMVSPGRPTTPVRNKKQVEPSKDMRKAMQKRSQSEPRATKNSGKECFSGPELYVVKRVKCSKDGASGEDYSRVTIYDITSKASSDISDCSSVSITYSSPPSSTAS</sequence>
<dbReference type="EMBL" id="UYRS01018299">
    <property type="protein sequence ID" value="VDK31825.1"/>
    <property type="molecule type" value="Genomic_DNA"/>
</dbReference>
<evidence type="ECO:0000313" key="4">
    <source>
        <dbReference type="WBParaSite" id="TASK_0000344701-mRNA-1"/>
    </source>
</evidence>
<proteinExistence type="predicted"/>
<protein>
    <submittedName>
        <fullName evidence="4">DUF5734 domain-containing protein</fullName>
    </submittedName>
</protein>
<evidence type="ECO:0000256" key="1">
    <source>
        <dbReference type="SAM" id="MobiDB-lite"/>
    </source>
</evidence>
<dbReference type="AlphaFoldDB" id="A0A0R3W155"/>
<dbReference type="Proteomes" id="UP000282613">
    <property type="component" value="Unassembled WGS sequence"/>
</dbReference>
<name>A0A0R3W155_TAEAS</name>
<evidence type="ECO:0000313" key="2">
    <source>
        <dbReference type="EMBL" id="VDK31825.1"/>
    </source>
</evidence>
<reference evidence="2 3" key="2">
    <citation type="submission" date="2018-11" db="EMBL/GenBank/DDBJ databases">
        <authorList>
            <consortium name="Pathogen Informatics"/>
        </authorList>
    </citation>
    <scope>NUCLEOTIDE SEQUENCE [LARGE SCALE GENOMIC DNA]</scope>
</reference>
<feature type="region of interest" description="Disordered" evidence="1">
    <location>
        <begin position="156"/>
        <end position="200"/>
    </location>
</feature>
<organism evidence="4">
    <name type="scientific">Taenia asiatica</name>
    <name type="common">Asian tapeworm</name>
    <dbReference type="NCBI Taxonomy" id="60517"/>
    <lineage>
        <taxon>Eukaryota</taxon>
        <taxon>Metazoa</taxon>
        <taxon>Spiralia</taxon>
        <taxon>Lophotrochozoa</taxon>
        <taxon>Platyhelminthes</taxon>
        <taxon>Cestoda</taxon>
        <taxon>Eucestoda</taxon>
        <taxon>Cyclophyllidea</taxon>
        <taxon>Taeniidae</taxon>
        <taxon>Taenia</taxon>
    </lineage>
</organism>